<sequence>MYVVAVVVLLPFAVGIAGYVAITVEALLQADALFAAGYGGFGLLPQAVVLEVDYALFGFAGCIGDFGGLVGCVVFEGDAVAFGIGLFYRFVGLVVLIFFGSSIWIGDFNRVVGLVILGGGYLSTFVGVFDDVVGTIALIAGGKIAIDAFAQYAPVAVKYGDGFLACRIVYGDGVLFVYAVVFGVVDGYCSGFAGDFAYPCQFVFMFGCAGADYGTVRDNASGFAAAHDHSAGGYGQDVINFGDASIGIGTAGELAVVVVTIFPHVTHDVGNLG</sequence>
<keyword evidence="1" id="KW-0472">Membrane</keyword>
<gene>
    <name evidence="2" type="ORF">SALWKB29_2166</name>
</gene>
<dbReference type="Proteomes" id="UP000027170">
    <property type="component" value="Unassembled WGS sequence"/>
</dbReference>
<evidence type="ECO:0000313" key="3">
    <source>
        <dbReference type="Proteomes" id="UP000027170"/>
    </source>
</evidence>
<evidence type="ECO:0000313" key="2">
    <source>
        <dbReference type="EMBL" id="KDN13794.1"/>
    </source>
</evidence>
<accession>A0A836Z5B5</accession>
<evidence type="ECO:0000256" key="1">
    <source>
        <dbReference type="SAM" id="Phobius"/>
    </source>
</evidence>
<feature type="transmembrane region" description="Helical" evidence="1">
    <location>
        <begin position="86"/>
        <end position="105"/>
    </location>
</feature>
<proteinExistence type="predicted"/>
<comment type="caution">
    <text evidence="2">The sequence shown here is derived from an EMBL/GenBank/DDBJ whole genome shotgun (WGS) entry which is preliminary data.</text>
</comment>
<protein>
    <submittedName>
        <fullName evidence="2">Uncharacterized protein</fullName>
    </submittedName>
</protein>
<organism evidence="2 3">
    <name type="scientific">Snodgrassella communis</name>
    <dbReference type="NCBI Taxonomy" id="2946699"/>
    <lineage>
        <taxon>Bacteria</taxon>
        <taxon>Pseudomonadati</taxon>
        <taxon>Pseudomonadota</taxon>
        <taxon>Betaproteobacteria</taxon>
        <taxon>Neisseriales</taxon>
        <taxon>Neisseriaceae</taxon>
        <taxon>Snodgrassella</taxon>
    </lineage>
</organism>
<reference evidence="2 3" key="1">
    <citation type="submission" date="2014-03" db="EMBL/GenBank/DDBJ databases">
        <title>The genomes of two eusocial bee gut symbionts.</title>
        <authorList>
            <person name="Kwong W.K."/>
            <person name="Engel P."/>
            <person name="Koch H."/>
            <person name="Moran N.A."/>
        </authorList>
    </citation>
    <scope>NUCLEOTIDE SEQUENCE [LARGE SCALE GENOMIC DNA]</scope>
    <source>
        <strain evidence="3">wkB29</strain>
    </source>
</reference>
<keyword evidence="1" id="KW-1133">Transmembrane helix</keyword>
<keyword evidence="3" id="KW-1185">Reference proteome</keyword>
<dbReference type="AlphaFoldDB" id="A0A836Z5B5"/>
<keyword evidence="1" id="KW-0812">Transmembrane</keyword>
<dbReference type="EMBL" id="JFZV01000021">
    <property type="protein sequence ID" value="KDN13794.1"/>
    <property type="molecule type" value="Genomic_DNA"/>
</dbReference>
<name>A0A836Z5B5_9NEIS</name>
<feature type="transmembrane region" description="Helical" evidence="1">
    <location>
        <begin position="54"/>
        <end position="74"/>
    </location>
</feature>